<feature type="region of interest" description="Disordered" evidence="1">
    <location>
        <begin position="130"/>
        <end position="173"/>
    </location>
</feature>
<organism evidence="2 3">
    <name type="scientific">Lasius niger</name>
    <name type="common">Black garden ant</name>
    <dbReference type="NCBI Taxonomy" id="67767"/>
    <lineage>
        <taxon>Eukaryota</taxon>
        <taxon>Metazoa</taxon>
        <taxon>Ecdysozoa</taxon>
        <taxon>Arthropoda</taxon>
        <taxon>Hexapoda</taxon>
        <taxon>Insecta</taxon>
        <taxon>Pterygota</taxon>
        <taxon>Neoptera</taxon>
        <taxon>Endopterygota</taxon>
        <taxon>Hymenoptera</taxon>
        <taxon>Apocrita</taxon>
        <taxon>Aculeata</taxon>
        <taxon>Formicoidea</taxon>
        <taxon>Formicidae</taxon>
        <taxon>Formicinae</taxon>
        <taxon>Lasius</taxon>
        <taxon>Lasius</taxon>
    </lineage>
</organism>
<protein>
    <submittedName>
        <fullName evidence="2">Uncharacterized protein</fullName>
    </submittedName>
</protein>
<dbReference type="EMBL" id="LBMM01034100">
    <property type="protein sequence ID" value="KMQ81566.1"/>
    <property type="molecule type" value="Genomic_DNA"/>
</dbReference>
<feature type="region of interest" description="Disordered" evidence="1">
    <location>
        <begin position="84"/>
        <end position="118"/>
    </location>
</feature>
<gene>
    <name evidence="2" type="ORF">RF55_25943</name>
</gene>
<comment type="caution">
    <text evidence="2">The sequence shown here is derived from an EMBL/GenBank/DDBJ whole genome shotgun (WGS) entry which is preliminary data.</text>
</comment>
<accession>A0A0J7JUR0</accession>
<feature type="compositionally biased region" description="Basic and acidic residues" evidence="1">
    <location>
        <begin position="34"/>
        <end position="43"/>
    </location>
</feature>
<dbReference type="PaxDb" id="67767-A0A0J7JUR0"/>
<feature type="region of interest" description="Disordered" evidence="1">
    <location>
        <begin position="1"/>
        <end position="43"/>
    </location>
</feature>
<dbReference type="Proteomes" id="UP000036403">
    <property type="component" value="Unassembled WGS sequence"/>
</dbReference>
<name>A0A0J7JUR0_LASNI</name>
<evidence type="ECO:0000313" key="3">
    <source>
        <dbReference type="Proteomes" id="UP000036403"/>
    </source>
</evidence>
<feature type="compositionally biased region" description="Basic and acidic residues" evidence="1">
    <location>
        <begin position="135"/>
        <end position="157"/>
    </location>
</feature>
<sequence length="173" mass="19893">RGAAQGFQPLTGGRHRSRLAAFRPQQIDSPQTRNRNENIDHPIHRTLKSAVRRRQGRQRNHVDGKASQEVNVKIGMPVPVRAQYAAHHHQCNEHHLAGDRRRSDHRRQDPQHGADQGADDHMHAFLTQAARQRHGHDVDRHHRPVRIGEIEPERDAQRQNSSHVKLQRKQAGT</sequence>
<evidence type="ECO:0000313" key="2">
    <source>
        <dbReference type="EMBL" id="KMQ81566.1"/>
    </source>
</evidence>
<keyword evidence="3" id="KW-1185">Reference proteome</keyword>
<dbReference type="AlphaFoldDB" id="A0A0J7JUR0"/>
<reference evidence="2 3" key="1">
    <citation type="submission" date="2015-04" db="EMBL/GenBank/DDBJ databases">
        <title>Lasius niger genome sequencing.</title>
        <authorList>
            <person name="Konorov E.A."/>
            <person name="Nikitin M.A."/>
            <person name="Kirill M.V."/>
            <person name="Chang P."/>
        </authorList>
    </citation>
    <scope>NUCLEOTIDE SEQUENCE [LARGE SCALE GENOMIC DNA]</scope>
    <source>
        <tissue evidence="2">Whole</tissue>
    </source>
</reference>
<feature type="compositionally biased region" description="Basic and acidic residues" evidence="1">
    <location>
        <begin position="90"/>
        <end position="118"/>
    </location>
</feature>
<evidence type="ECO:0000256" key="1">
    <source>
        <dbReference type="SAM" id="MobiDB-lite"/>
    </source>
</evidence>
<feature type="compositionally biased region" description="Polar residues" evidence="1">
    <location>
        <begin position="158"/>
        <end position="173"/>
    </location>
</feature>
<proteinExistence type="predicted"/>
<feature type="non-terminal residue" evidence="2">
    <location>
        <position position="1"/>
    </location>
</feature>